<dbReference type="PROSITE" id="PS50109">
    <property type="entry name" value="HIS_KIN"/>
    <property type="match status" value="1"/>
</dbReference>
<keyword evidence="9" id="KW-0067">ATP-binding</keyword>
<dbReference type="SUPFAM" id="SSF47384">
    <property type="entry name" value="Homodimeric domain of signal transducing histidine kinase"/>
    <property type="match status" value="1"/>
</dbReference>
<dbReference type="AlphaFoldDB" id="A0A0M6YI01"/>
<comment type="catalytic activity">
    <reaction evidence="1">
        <text>ATP + protein L-histidine = ADP + protein N-phospho-L-histidine.</text>
        <dbReference type="EC" id="2.7.13.3"/>
    </reaction>
</comment>
<proteinExistence type="predicted"/>
<dbReference type="GO" id="GO:0005524">
    <property type="term" value="F:ATP binding"/>
    <property type="evidence" value="ECO:0007669"/>
    <property type="project" value="UniProtKB-KW"/>
</dbReference>
<reference evidence="12 13" key="1">
    <citation type="submission" date="2015-07" db="EMBL/GenBank/DDBJ databases">
        <authorList>
            <person name="Noorani M."/>
        </authorList>
    </citation>
    <scope>NUCLEOTIDE SEQUENCE [LARGE SCALE GENOMIC DNA]</scope>
    <source>
        <strain evidence="12 13">CECT 7802</strain>
    </source>
</reference>
<feature type="transmembrane region" description="Helical" evidence="10">
    <location>
        <begin position="52"/>
        <end position="72"/>
    </location>
</feature>
<evidence type="ECO:0000256" key="3">
    <source>
        <dbReference type="ARBA" id="ARBA00012438"/>
    </source>
</evidence>
<evidence type="ECO:0000256" key="2">
    <source>
        <dbReference type="ARBA" id="ARBA00004651"/>
    </source>
</evidence>
<dbReference type="RefSeq" id="WP_055083094.1">
    <property type="nucleotide sequence ID" value="NZ_CXSU01000011.1"/>
</dbReference>
<dbReference type="SUPFAM" id="SSF55874">
    <property type="entry name" value="ATPase domain of HSP90 chaperone/DNA topoisomerase II/histidine kinase"/>
    <property type="match status" value="1"/>
</dbReference>
<evidence type="ECO:0000259" key="11">
    <source>
        <dbReference type="PROSITE" id="PS50109"/>
    </source>
</evidence>
<dbReference type="PANTHER" id="PTHR44936:SF10">
    <property type="entry name" value="SENSOR PROTEIN RSTB"/>
    <property type="match status" value="1"/>
</dbReference>
<dbReference type="Gene3D" id="1.10.287.130">
    <property type="match status" value="1"/>
</dbReference>
<gene>
    <name evidence="12" type="primary">regB</name>
    <name evidence="12" type="ORF">JDO7802_00905</name>
</gene>
<evidence type="ECO:0000313" key="13">
    <source>
        <dbReference type="Proteomes" id="UP000049222"/>
    </source>
</evidence>
<dbReference type="SMART" id="SM00387">
    <property type="entry name" value="HATPase_c"/>
    <property type="match status" value="1"/>
</dbReference>
<feature type="transmembrane region" description="Helical" evidence="10">
    <location>
        <begin position="131"/>
        <end position="148"/>
    </location>
</feature>
<evidence type="ECO:0000256" key="9">
    <source>
        <dbReference type="ARBA" id="ARBA00022840"/>
    </source>
</evidence>
<organism evidence="12 13">
    <name type="scientific">Jannaschia donghaensis</name>
    <dbReference type="NCBI Taxonomy" id="420998"/>
    <lineage>
        <taxon>Bacteria</taxon>
        <taxon>Pseudomonadati</taxon>
        <taxon>Pseudomonadota</taxon>
        <taxon>Alphaproteobacteria</taxon>
        <taxon>Rhodobacterales</taxon>
        <taxon>Roseobacteraceae</taxon>
        <taxon>Jannaschia</taxon>
    </lineage>
</organism>
<dbReference type="InterPro" id="IPR036890">
    <property type="entry name" value="HATPase_C_sf"/>
</dbReference>
<keyword evidence="10" id="KW-1133">Transmembrane helix</keyword>
<dbReference type="EMBL" id="CXSU01000011">
    <property type="protein sequence ID" value="CTQ48897.1"/>
    <property type="molecule type" value="Genomic_DNA"/>
</dbReference>
<feature type="transmembrane region" description="Helical" evidence="10">
    <location>
        <begin position="27"/>
        <end position="46"/>
    </location>
</feature>
<evidence type="ECO:0000256" key="4">
    <source>
        <dbReference type="ARBA" id="ARBA00022475"/>
    </source>
</evidence>
<dbReference type="Gene3D" id="3.30.565.10">
    <property type="entry name" value="Histidine kinase-like ATPase, C-terminal domain"/>
    <property type="match status" value="1"/>
</dbReference>
<dbReference type="CDD" id="cd00082">
    <property type="entry name" value="HisKA"/>
    <property type="match status" value="1"/>
</dbReference>
<feature type="domain" description="Histidine kinase" evidence="11">
    <location>
        <begin position="219"/>
        <end position="417"/>
    </location>
</feature>
<dbReference type="STRING" id="420998.JDO7802_00905"/>
<evidence type="ECO:0000256" key="7">
    <source>
        <dbReference type="ARBA" id="ARBA00022741"/>
    </source>
</evidence>
<dbReference type="Pfam" id="PF02518">
    <property type="entry name" value="HATPase_c"/>
    <property type="match status" value="1"/>
</dbReference>
<dbReference type="NCBIfam" id="NF033792">
    <property type="entry name" value="ActS_PrrB_HisK"/>
    <property type="match status" value="1"/>
</dbReference>
<dbReference type="InterPro" id="IPR005467">
    <property type="entry name" value="His_kinase_dom"/>
</dbReference>
<evidence type="ECO:0000256" key="5">
    <source>
        <dbReference type="ARBA" id="ARBA00022553"/>
    </source>
</evidence>
<keyword evidence="10" id="KW-0812">Transmembrane</keyword>
<evidence type="ECO:0000256" key="8">
    <source>
        <dbReference type="ARBA" id="ARBA00022777"/>
    </source>
</evidence>
<evidence type="ECO:0000256" key="1">
    <source>
        <dbReference type="ARBA" id="ARBA00000085"/>
    </source>
</evidence>
<evidence type="ECO:0000256" key="10">
    <source>
        <dbReference type="SAM" id="Phobius"/>
    </source>
</evidence>
<keyword evidence="10" id="KW-0472">Membrane</keyword>
<dbReference type="Proteomes" id="UP000049222">
    <property type="component" value="Unassembled WGS sequence"/>
</dbReference>
<keyword evidence="4" id="KW-1003">Cell membrane</keyword>
<protein>
    <recommendedName>
        <fullName evidence="3">histidine kinase</fullName>
        <ecNumber evidence="3">2.7.13.3</ecNumber>
    </recommendedName>
</protein>
<dbReference type="NCBIfam" id="NF045988">
    <property type="entry name" value="HisKinRegBRhodob"/>
    <property type="match status" value="1"/>
</dbReference>
<name>A0A0M6YI01_9RHOB</name>
<evidence type="ECO:0000256" key="6">
    <source>
        <dbReference type="ARBA" id="ARBA00022679"/>
    </source>
</evidence>
<dbReference type="CDD" id="cd00075">
    <property type="entry name" value="HATPase"/>
    <property type="match status" value="1"/>
</dbReference>
<keyword evidence="8 12" id="KW-0418">Kinase</keyword>
<dbReference type="InterPro" id="IPR003594">
    <property type="entry name" value="HATPase_dom"/>
</dbReference>
<keyword evidence="6 12" id="KW-0808">Transferase</keyword>
<dbReference type="InterPro" id="IPR047770">
    <property type="entry name" value="RegB"/>
</dbReference>
<accession>A0A0M6YI01</accession>
<sequence length="454" mass="49095">MTFESTDSLLPPETEAPRVRLGTLVNLRWLAILGQSVTVLFASLFLDLRFELGLCALVIGTGAVANLTIEAFRPGNARLSERSAIAFLLFDLVQLTAMLFLTGGLNNPFALLFMAPVTISATALSLRATMTLGAIGIALITMLAGYHLPLRLSDGQILALPQLQLVGFWLAIVIGMVFLAGFAFRLTLETERMSNALLATQTVLAREQKLHDLGGVVAAAAHELGTPLATIKLVSAELVDELSDNAELRADAELIRSQADRCRDILRSMGRAGKSDRQMRAVPLEELIREAADPHADRGIVIHSSWSGLDGSADRMPTLNRMPEVIHGLRNLIQNAVDFAHSEIWIDGRWSDDTIILRIIDDGPGYPPEVLNRLGDPFLRSRRRKGYVGMGLGLFIAKTLLERTGATLSFANGSTVGRARPPSRGGAIAEAVWARAALEESDRAILGENVPITG</sequence>
<dbReference type="SMART" id="SM00388">
    <property type="entry name" value="HisKA"/>
    <property type="match status" value="1"/>
</dbReference>
<dbReference type="EC" id="2.7.13.3" evidence="3"/>
<dbReference type="InterPro" id="IPR003661">
    <property type="entry name" value="HisK_dim/P_dom"/>
</dbReference>
<dbReference type="InterPro" id="IPR050980">
    <property type="entry name" value="2C_sensor_his_kinase"/>
</dbReference>
<feature type="transmembrane region" description="Helical" evidence="10">
    <location>
        <begin position="168"/>
        <end position="188"/>
    </location>
</feature>
<evidence type="ECO:0000313" key="12">
    <source>
        <dbReference type="EMBL" id="CTQ48897.1"/>
    </source>
</evidence>
<dbReference type="Pfam" id="PF00512">
    <property type="entry name" value="HisKA"/>
    <property type="match status" value="1"/>
</dbReference>
<dbReference type="InterPro" id="IPR004358">
    <property type="entry name" value="Sig_transdc_His_kin-like_C"/>
</dbReference>
<keyword evidence="7" id="KW-0547">Nucleotide-binding</keyword>
<dbReference type="PANTHER" id="PTHR44936">
    <property type="entry name" value="SENSOR PROTEIN CREC"/>
    <property type="match status" value="1"/>
</dbReference>
<dbReference type="OrthoDB" id="9785252at2"/>
<keyword evidence="13" id="KW-1185">Reference proteome</keyword>
<dbReference type="GO" id="GO:0000155">
    <property type="term" value="F:phosphorelay sensor kinase activity"/>
    <property type="evidence" value="ECO:0007669"/>
    <property type="project" value="InterPro"/>
</dbReference>
<dbReference type="InterPro" id="IPR036097">
    <property type="entry name" value="HisK_dim/P_sf"/>
</dbReference>
<dbReference type="GO" id="GO:0005886">
    <property type="term" value="C:plasma membrane"/>
    <property type="evidence" value="ECO:0007669"/>
    <property type="project" value="UniProtKB-SubCell"/>
</dbReference>
<comment type="subcellular location">
    <subcellularLocation>
        <location evidence="2">Cell membrane</location>
        <topology evidence="2">Multi-pass membrane protein</topology>
    </subcellularLocation>
</comment>
<keyword evidence="5" id="KW-0597">Phosphoprotein</keyword>
<dbReference type="PRINTS" id="PR00344">
    <property type="entry name" value="BCTRLSENSOR"/>
</dbReference>